<feature type="domain" description="YgjP-like metallopeptidase" evidence="1">
    <location>
        <begin position="1"/>
        <end position="67"/>
    </location>
</feature>
<organism evidence="2 3">
    <name type="scientific">Persicobacter psychrovividus</name>
    <dbReference type="NCBI Taxonomy" id="387638"/>
    <lineage>
        <taxon>Bacteria</taxon>
        <taxon>Pseudomonadati</taxon>
        <taxon>Bacteroidota</taxon>
        <taxon>Cytophagia</taxon>
        <taxon>Cytophagales</taxon>
        <taxon>Persicobacteraceae</taxon>
        <taxon>Persicobacter</taxon>
    </lineage>
</organism>
<geneLocation type="plasmid" evidence="2 3">
    <name>pPP11</name>
</geneLocation>
<dbReference type="Gene3D" id="3.30.2010.10">
    <property type="entry name" value="Metalloproteases ('zincins'), catalytic domain"/>
    <property type="match status" value="1"/>
</dbReference>
<keyword evidence="3" id="KW-1185">Reference proteome</keyword>
<dbReference type="Proteomes" id="UP001354989">
    <property type="component" value="Plasmid pPP11"/>
</dbReference>
<dbReference type="InterPro" id="IPR002725">
    <property type="entry name" value="YgjP-like_metallopeptidase"/>
</dbReference>
<evidence type="ECO:0000313" key="2">
    <source>
        <dbReference type="EMBL" id="BDD02502.1"/>
    </source>
</evidence>
<sequence length="71" mass="8296">MEKRWGSCNLKGQIHLNLELIKAPKKCIEYVIKHELCHIVHLNHSLAFYDLLDQVAPGWQKTKEELEALMV</sequence>
<reference evidence="2 3" key="1">
    <citation type="submission" date="2021-12" db="EMBL/GenBank/DDBJ databases">
        <title>Genome sequencing of bacteria with rrn-lacking chromosome and rrn-plasmid.</title>
        <authorList>
            <person name="Anda M."/>
            <person name="Iwasaki W."/>
        </authorList>
    </citation>
    <scope>NUCLEOTIDE SEQUENCE [LARGE SCALE GENOMIC DNA]</scope>
    <source>
        <strain evidence="2 3">NBRC 101262</strain>
        <plasmid evidence="2 3">pPP11</plasmid>
    </source>
</reference>
<accession>A0ABN6LM57</accession>
<dbReference type="PANTHER" id="PTHR30399">
    <property type="entry name" value="UNCHARACTERIZED PROTEIN YGJP"/>
    <property type="match status" value="1"/>
</dbReference>
<gene>
    <name evidence="2" type="ORF">PEPS_47820</name>
</gene>
<dbReference type="PANTHER" id="PTHR30399:SF1">
    <property type="entry name" value="UTP PYROPHOSPHATASE"/>
    <property type="match status" value="1"/>
</dbReference>
<protein>
    <recommendedName>
        <fullName evidence="1">YgjP-like metallopeptidase domain-containing protein</fullName>
    </recommendedName>
</protein>
<dbReference type="CDD" id="cd07344">
    <property type="entry name" value="M48_yhfN_like"/>
    <property type="match status" value="1"/>
</dbReference>
<evidence type="ECO:0000259" key="1">
    <source>
        <dbReference type="Pfam" id="PF01863"/>
    </source>
</evidence>
<proteinExistence type="predicted"/>
<dbReference type="Pfam" id="PF01863">
    <property type="entry name" value="YgjP-like"/>
    <property type="match status" value="1"/>
</dbReference>
<evidence type="ECO:0000313" key="3">
    <source>
        <dbReference type="Proteomes" id="UP001354989"/>
    </source>
</evidence>
<keyword evidence="2" id="KW-0614">Plasmid</keyword>
<dbReference type="EMBL" id="AP025303">
    <property type="protein sequence ID" value="BDD02502.1"/>
    <property type="molecule type" value="Genomic_DNA"/>
</dbReference>
<dbReference type="InterPro" id="IPR053136">
    <property type="entry name" value="UTP_pyrophosphatase-like"/>
</dbReference>
<name>A0ABN6LM57_9BACT</name>